<sequence length="84" mass="9674">MWWEGVALNINKKIPRVHQSGDFSNLNFSDYFLQHSCFALQQVASFLQQPSPLPANADDEPNKITAVNMLNANFFMIIFLMFCF</sequence>
<keyword evidence="1" id="KW-1133">Transmembrane helix</keyword>
<gene>
    <name evidence="2" type="ORF">BCY91_11695</name>
</gene>
<proteinExistence type="predicted"/>
<name>A0A419S2D7_9SPHI</name>
<comment type="caution">
    <text evidence="2">The sequence shown here is derived from an EMBL/GenBank/DDBJ whole genome shotgun (WGS) entry which is preliminary data.</text>
</comment>
<reference evidence="2 3" key="1">
    <citation type="submission" date="2016-07" db="EMBL/GenBank/DDBJ databases">
        <title>Genome of Pelobium manganitolerans.</title>
        <authorList>
            <person name="Wu S."/>
            <person name="Wang G."/>
        </authorList>
    </citation>
    <scope>NUCLEOTIDE SEQUENCE [LARGE SCALE GENOMIC DNA]</scope>
    <source>
        <strain evidence="2 3">YS-25</strain>
    </source>
</reference>
<keyword evidence="1" id="KW-0472">Membrane</keyword>
<evidence type="ECO:0000313" key="2">
    <source>
        <dbReference type="EMBL" id="RKD12895.1"/>
    </source>
</evidence>
<keyword evidence="3" id="KW-1185">Reference proteome</keyword>
<dbReference type="AlphaFoldDB" id="A0A419S2D7"/>
<evidence type="ECO:0000256" key="1">
    <source>
        <dbReference type="SAM" id="Phobius"/>
    </source>
</evidence>
<dbReference type="Proteomes" id="UP000283433">
    <property type="component" value="Unassembled WGS sequence"/>
</dbReference>
<accession>A0A419S2D7</accession>
<keyword evidence="1" id="KW-0812">Transmembrane</keyword>
<dbReference type="EMBL" id="MBTA01000029">
    <property type="protein sequence ID" value="RKD12895.1"/>
    <property type="molecule type" value="Genomic_DNA"/>
</dbReference>
<protein>
    <submittedName>
        <fullName evidence="2">Uncharacterized protein</fullName>
    </submittedName>
</protein>
<organism evidence="2 3">
    <name type="scientific">Pelobium manganitolerans</name>
    <dbReference type="NCBI Taxonomy" id="1842495"/>
    <lineage>
        <taxon>Bacteria</taxon>
        <taxon>Pseudomonadati</taxon>
        <taxon>Bacteroidota</taxon>
        <taxon>Sphingobacteriia</taxon>
        <taxon>Sphingobacteriales</taxon>
        <taxon>Sphingobacteriaceae</taxon>
        <taxon>Pelobium</taxon>
    </lineage>
</organism>
<evidence type="ECO:0000313" key="3">
    <source>
        <dbReference type="Proteomes" id="UP000283433"/>
    </source>
</evidence>
<feature type="transmembrane region" description="Helical" evidence="1">
    <location>
        <begin position="64"/>
        <end position="83"/>
    </location>
</feature>